<evidence type="ECO:0000313" key="1">
    <source>
        <dbReference type="EMBL" id="KAJ6637423.1"/>
    </source>
</evidence>
<organism evidence="1 2">
    <name type="scientific">Pseudolycoriella hygida</name>
    <dbReference type="NCBI Taxonomy" id="35572"/>
    <lineage>
        <taxon>Eukaryota</taxon>
        <taxon>Metazoa</taxon>
        <taxon>Ecdysozoa</taxon>
        <taxon>Arthropoda</taxon>
        <taxon>Hexapoda</taxon>
        <taxon>Insecta</taxon>
        <taxon>Pterygota</taxon>
        <taxon>Neoptera</taxon>
        <taxon>Endopterygota</taxon>
        <taxon>Diptera</taxon>
        <taxon>Nematocera</taxon>
        <taxon>Sciaroidea</taxon>
        <taxon>Sciaridae</taxon>
        <taxon>Pseudolycoriella</taxon>
    </lineage>
</organism>
<accession>A0A9Q0RYY9</accession>
<keyword evidence="2" id="KW-1185">Reference proteome</keyword>
<evidence type="ECO:0000313" key="2">
    <source>
        <dbReference type="Proteomes" id="UP001151699"/>
    </source>
</evidence>
<proteinExistence type="predicted"/>
<reference evidence="1" key="1">
    <citation type="submission" date="2022-07" db="EMBL/GenBank/DDBJ databases">
        <authorList>
            <person name="Trinca V."/>
            <person name="Uliana J.V.C."/>
            <person name="Torres T.T."/>
            <person name="Ward R.J."/>
            <person name="Monesi N."/>
        </authorList>
    </citation>
    <scope>NUCLEOTIDE SEQUENCE</scope>
    <source>
        <strain evidence="1">HSMRA1968</strain>
        <tissue evidence="1">Whole embryos</tissue>
    </source>
</reference>
<dbReference type="EMBL" id="WJQU01000003">
    <property type="protein sequence ID" value="KAJ6637423.1"/>
    <property type="molecule type" value="Genomic_DNA"/>
</dbReference>
<name>A0A9Q0RYY9_9DIPT</name>
<dbReference type="Proteomes" id="UP001151699">
    <property type="component" value="Chromosome X"/>
</dbReference>
<gene>
    <name evidence="1" type="ORF">Bhyg_10153</name>
</gene>
<dbReference type="AlphaFoldDB" id="A0A9Q0RYY9"/>
<sequence>MSPLYTTVTTFRFPFGSFDRTLHRMYNIHSTQNK</sequence>
<protein>
    <submittedName>
        <fullName evidence="1">Uncharacterized protein</fullName>
    </submittedName>
</protein>
<comment type="caution">
    <text evidence="1">The sequence shown here is derived from an EMBL/GenBank/DDBJ whole genome shotgun (WGS) entry which is preliminary data.</text>
</comment>